<gene>
    <name evidence="2" type="ORF">CDAR_54861</name>
</gene>
<comment type="caution">
    <text evidence="2">The sequence shown here is derived from an EMBL/GenBank/DDBJ whole genome shotgun (WGS) entry which is preliminary data.</text>
</comment>
<reference evidence="2 3" key="1">
    <citation type="submission" date="2021-06" db="EMBL/GenBank/DDBJ databases">
        <title>Caerostris darwini draft genome.</title>
        <authorList>
            <person name="Kono N."/>
            <person name="Arakawa K."/>
        </authorList>
    </citation>
    <scope>NUCLEOTIDE SEQUENCE [LARGE SCALE GENOMIC DNA]</scope>
</reference>
<evidence type="ECO:0000313" key="3">
    <source>
        <dbReference type="Proteomes" id="UP001054837"/>
    </source>
</evidence>
<proteinExistence type="predicted"/>
<organism evidence="2 3">
    <name type="scientific">Caerostris darwini</name>
    <dbReference type="NCBI Taxonomy" id="1538125"/>
    <lineage>
        <taxon>Eukaryota</taxon>
        <taxon>Metazoa</taxon>
        <taxon>Ecdysozoa</taxon>
        <taxon>Arthropoda</taxon>
        <taxon>Chelicerata</taxon>
        <taxon>Arachnida</taxon>
        <taxon>Araneae</taxon>
        <taxon>Araneomorphae</taxon>
        <taxon>Entelegynae</taxon>
        <taxon>Araneoidea</taxon>
        <taxon>Araneidae</taxon>
        <taxon>Caerostris</taxon>
    </lineage>
</organism>
<dbReference type="Proteomes" id="UP001054837">
    <property type="component" value="Unassembled WGS sequence"/>
</dbReference>
<sequence length="108" mass="12177">MGRYGNSLAKSQQEIPFSHNLNFFFPLSHHTSKSYQKHRQPPQKKHLSWHLVTHSRTTPGNQEGSTETGETGGSFIPNSLGINPPPQQIPVNSPFLETAHSFLDLLFR</sequence>
<dbReference type="EMBL" id="BPLQ01001539">
    <property type="protein sequence ID" value="GIX82734.1"/>
    <property type="molecule type" value="Genomic_DNA"/>
</dbReference>
<evidence type="ECO:0000256" key="1">
    <source>
        <dbReference type="SAM" id="MobiDB-lite"/>
    </source>
</evidence>
<accession>A0AAV4ND39</accession>
<protein>
    <submittedName>
        <fullName evidence="2">Uncharacterized protein</fullName>
    </submittedName>
</protein>
<feature type="region of interest" description="Disordered" evidence="1">
    <location>
        <begin position="55"/>
        <end position="93"/>
    </location>
</feature>
<name>A0AAV4ND39_9ARAC</name>
<keyword evidence="3" id="KW-1185">Reference proteome</keyword>
<evidence type="ECO:0000313" key="2">
    <source>
        <dbReference type="EMBL" id="GIX82734.1"/>
    </source>
</evidence>
<dbReference type="AlphaFoldDB" id="A0AAV4ND39"/>